<keyword evidence="1" id="KW-0863">Zinc-finger</keyword>
<feature type="region of interest" description="Disordered" evidence="2">
    <location>
        <begin position="31"/>
        <end position="53"/>
    </location>
</feature>
<dbReference type="InterPro" id="IPR036875">
    <property type="entry name" value="Znf_CCHC_sf"/>
</dbReference>
<evidence type="ECO:0000313" key="4">
    <source>
        <dbReference type="EMBL" id="GFY85500.1"/>
    </source>
</evidence>
<keyword evidence="1" id="KW-0862">Zinc</keyword>
<keyword evidence="1" id="KW-0479">Metal-binding</keyword>
<dbReference type="OrthoDB" id="1160537at2759"/>
<proteinExistence type="predicted"/>
<dbReference type="Proteomes" id="UP000585474">
    <property type="component" value="Unassembled WGS sequence"/>
</dbReference>
<accession>A0A7J0EGJ4</accession>
<feature type="compositionally biased region" description="Basic and acidic residues" evidence="2">
    <location>
        <begin position="39"/>
        <end position="53"/>
    </location>
</feature>
<dbReference type="SMART" id="SM00343">
    <property type="entry name" value="ZnF_C2HC"/>
    <property type="match status" value="1"/>
</dbReference>
<evidence type="ECO:0000313" key="5">
    <source>
        <dbReference type="Proteomes" id="UP000585474"/>
    </source>
</evidence>
<protein>
    <recommendedName>
        <fullName evidence="3">CCHC-type domain-containing protein</fullName>
    </recommendedName>
</protein>
<keyword evidence="5" id="KW-1185">Reference proteome</keyword>
<dbReference type="PANTHER" id="PTHR34482">
    <property type="entry name" value="DNA DAMAGE-INDUCIBLE PROTEIN 1-LIKE"/>
    <property type="match status" value="1"/>
</dbReference>
<dbReference type="GO" id="GO:0008270">
    <property type="term" value="F:zinc ion binding"/>
    <property type="evidence" value="ECO:0007669"/>
    <property type="project" value="UniProtKB-KW"/>
</dbReference>
<evidence type="ECO:0000256" key="2">
    <source>
        <dbReference type="SAM" id="MobiDB-lite"/>
    </source>
</evidence>
<reference evidence="4 5" key="1">
    <citation type="submission" date="2019-07" db="EMBL/GenBank/DDBJ databases">
        <title>De Novo Assembly of kiwifruit Actinidia rufa.</title>
        <authorList>
            <person name="Sugita-Konishi S."/>
            <person name="Sato K."/>
            <person name="Mori E."/>
            <person name="Abe Y."/>
            <person name="Kisaki G."/>
            <person name="Hamano K."/>
            <person name="Suezawa K."/>
            <person name="Otani M."/>
            <person name="Fukuda T."/>
            <person name="Manabe T."/>
            <person name="Gomi K."/>
            <person name="Tabuchi M."/>
            <person name="Akimitsu K."/>
            <person name="Kataoka I."/>
        </authorList>
    </citation>
    <scope>NUCLEOTIDE SEQUENCE [LARGE SCALE GENOMIC DNA]</scope>
    <source>
        <strain evidence="5">cv. Fuchu</strain>
    </source>
</reference>
<feature type="compositionally biased region" description="Polar residues" evidence="2">
    <location>
        <begin position="256"/>
        <end position="268"/>
    </location>
</feature>
<dbReference type="InterPro" id="IPR001878">
    <property type="entry name" value="Znf_CCHC"/>
</dbReference>
<dbReference type="EMBL" id="BJWL01000004">
    <property type="protein sequence ID" value="GFY85500.1"/>
    <property type="molecule type" value="Genomic_DNA"/>
</dbReference>
<feature type="domain" description="CCHC-type" evidence="3">
    <location>
        <begin position="216"/>
        <end position="229"/>
    </location>
</feature>
<dbReference type="GO" id="GO:0003676">
    <property type="term" value="F:nucleic acid binding"/>
    <property type="evidence" value="ECO:0007669"/>
    <property type="project" value="InterPro"/>
</dbReference>
<dbReference type="PANTHER" id="PTHR34482:SF48">
    <property type="entry name" value="GAG PROTEASE POLYPROTEIN"/>
    <property type="match status" value="1"/>
</dbReference>
<dbReference type="Pfam" id="PF00098">
    <property type="entry name" value="zf-CCHC"/>
    <property type="match status" value="1"/>
</dbReference>
<dbReference type="Gene3D" id="4.10.60.10">
    <property type="entry name" value="Zinc finger, CCHC-type"/>
    <property type="match status" value="1"/>
</dbReference>
<sequence>MDELREMIQILVGAMHAQQQLLQQHFQHLQQQPVNQHSSEGENHRQMEMEENQKDVANQEVPVANIDLVKQFLKLKPPTFNGGMNPVKANEWLTEIEKNFRLLRCDEVQKVENGSYLLIGEVDRQWNLKECQVAEFERLKQIGEMTIAKYEAAFTNLAECAPHLVATDEMRAQLFEEGLRYEIKRVVRPMVLPTYAEILDRAIIVEQDEEDRKSHCFNCKEVGHLKKDCLKLKTGANAVPVMGYGGRNAMPGGNENRPSNSEQEWQWE</sequence>
<evidence type="ECO:0000256" key="1">
    <source>
        <dbReference type="PROSITE-ProRule" id="PRU00047"/>
    </source>
</evidence>
<organism evidence="4 5">
    <name type="scientific">Actinidia rufa</name>
    <dbReference type="NCBI Taxonomy" id="165716"/>
    <lineage>
        <taxon>Eukaryota</taxon>
        <taxon>Viridiplantae</taxon>
        <taxon>Streptophyta</taxon>
        <taxon>Embryophyta</taxon>
        <taxon>Tracheophyta</taxon>
        <taxon>Spermatophyta</taxon>
        <taxon>Magnoliopsida</taxon>
        <taxon>eudicotyledons</taxon>
        <taxon>Gunneridae</taxon>
        <taxon>Pentapetalae</taxon>
        <taxon>asterids</taxon>
        <taxon>Ericales</taxon>
        <taxon>Actinidiaceae</taxon>
        <taxon>Actinidia</taxon>
    </lineage>
</organism>
<feature type="region of interest" description="Disordered" evidence="2">
    <location>
        <begin position="243"/>
        <end position="268"/>
    </location>
</feature>
<dbReference type="SUPFAM" id="SSF57756">
    <property type="entry name" value="Retrovirus zinc finger-like domains"/>
    <property type="match status" value="1"/>
</dbReference>
<gene>
    <name evidence="4" type="ORF">Acr_04g0002380</name>
</gene>
<dbReference type="PROSITE" id="PS50158">
    <property type="entry name" value="ZF_CCHC"/>
    <property type="match status" value="1"/>
</dbReference>
<dbReference type="AlphaFoldDB" id="A0A7J0EGJ4"/>
<comment type="caution">
    <text evidence="4">The sequence shown here is derived from an EMBL/GenBank/DDBJ whole genome shotgun (WGS) entry which is preliminary data.</text>
</comment>
<name>A0A7J0EGJ4_9ERIC</name>
<evidence type="ECO:0000259" key="3">
    <source>
        <dbReference type="PROSITE" id="PS50158"/>
    </source>
</evidence>